<evidence type="ECO:0000313" key="2">
    <source>
        <dbReference type="EMBL" id="GAA4974731.1"/>
    </source>
</evidence>
<proteinExistence type="predicted"/>
<dbReference type="EMBL" id="BAABHS010000016">
    <property type="protein sequence ID" value="GAA4974731.1"/>
    <property type="molecule type" value="Genomic_DNA"/>
</dbReference>
<sequence>MAFPSGLAERGCGPPVPAVRVERLRSGLTVDDAVEAADTHNRTKAGESARDHAPFEP</sequence>
<protein>
    <submittedName>
        <fullName evidence="2">Uncharacterized protein</fullName>
    </submittedName>
</protein>
<reference evidence="3" key="1">
    <citation type="journal article" date="2019" name="Int. J. Syst. Evol. Microbiol.">
        <title>The Global Catalogue of Microorganisms (GCM) 10K type strain sequencing project: providing services to taxonomists for standard genome sequencing and annotation.</title>
        <authorList>
            <consortium name="The Broad Institute Genomics Platform"/>
            <consortium name="The Broad Institute Genome Sequencing Center for Infectious Disease"/>
            <person name="Wu L."/>
            <person name="Ma J."/>
        </authorList>
    </citation>
    <scope>NUCLEOTIDE SEQUENCE [LARGE SCALE GENOMIC DNA]</scope>
    <source>
        <strain evidence="3">JCM 17986</strain>
    </source>
</reference>
<gene>
    <name evidence="2" type="ORF">GCM10023205_46830</name>
</gene>
<keyword evidence="3" id="KW-1185">Reference proteome</keyword>
<comment type="caution">
    <text evidence="2">The sequence shown here is derived from an EMBL/GenBank/DDBJ whole genome shotgun (WGS) entry which is preliminary data.</text>
</comment>
<feature type="region of interest" description="Disordered" evidence="1">
    <location>
        <begin position="31"/>
        <end position="57"/>
    </location>
</feature>
<organism evidence="2 3">
    <name type="scientific">Yinghuangia aomiensis</name>
    <dbReference type="NCBI Taxonomy" id="676205"/>
    <lineage>
        <taxon>Bacteria</taxon>
        <taxon>Bacillati</taxon>
        <taxon>Actinomycetota</taxon>
        <taxon>Actinomycetes</taxon>
        <taxon>Kitasatosporales</taxon>
        <taxon>Streptomycetaceae</taxon>
        <taxon>Yinghuangia</taxon>
    </lineage>
</organism>
<evidence type="ECO:0000256" key="1">
    <source>
        <dbReference type="SAM" id="MobiDB-lite"/>
    </source>
</evidence>
<dbReference type="Proteomes" id="UP001500466">
    <property type="component" value="Unassembled WGS sequence"/>
</dbReference>
<name>A0ABP9HNS4_9ACTN</name>
<evidence type="ECO:0000313" key="3">
    <source>
        <dbReference type="Proteomes" id="UP001500466"/>
    </source>
</evidence>
<feature type="compositionally biased region" description="Basic and acidic residues" evidence="1">
    <location>
        <begin position="37"/>
        <end position="57"/>
    </location>
</feature>
<accession>A0ABP9HNS4</accession>